<protein>
    <submittedName>
        <fullName evidence="2">Helix-turn-helix transcriptional regulator</fullName>
    </submittedName>
</protein>
<keyword evidence="3" id="KW-1185">Reference proteome</keyword>
<accession>A0ABS7G3M5</accession>
<comment type="caution">
    <text evidence="2">The sequence shown here is derived from an EMBL/GenBank/DDBJ whole genome shotgun (WGS) entry which is preliminary data.</text>
</comment>
<feature type="domain" description="DUF5753" evidence="1">
    <location>
        <begin position="96"/>
        <end position="259"/>
    </location>
</feature>
<reference evidence="2 3" key="1">
    <citation type="submission" date="2021-07" db="EMBL/GenBank/DDBJ databases">
        <title>Actinomadura sp. PM05-2 isolated from lichen.</title>
        <authorList>
            <person name="Somphong A."/>
            <person name="Phongsopitanun W."/>
            <person name="Tanasupawat S."/>
            <person name="Peongsungnone V."/>
        </authorList>
    </citation>
    <scope>NUCLEOTIDE SEQUENCE [LARGE SCALE GENOMIC DNA]</scope>
    <source>
        <strain evidence="2 3">PM05-2</strain>
    </source>
</reference>
<dbReference type="InterPro" id="IPR043917">
    <property type="entry name" value="DUF5753"/>
</dbReference>
<dbReference type="CDD" id="cd00093">
    <property type="entry name" value="HTH_XRE"/>
    <property type="match status" value="1"/>
</dbReference>
<evidence type="ECO:0000313" key="3">
    <source>
        <dbReference type="Proteomes" id="UP000774570"/>
    </source>
</evidence>
<organism evidence="2 3">
    <name type="scientific">Actinomadura parmotrematis</name>
    <dbReference type="NCBI Taxonomy" id="2864039"/>
    <lineage>
        <taxon>Bacteria</taxon>
        <taxon>Bacillati</taxon>
        <taxon>Actinomycetota</taxon>
        <taxon>Actinomycetes</taxon>
        <taxon>Streptosporangiales</taxon>
        <taxon>Thermomonosporaceae</taxon>
        <taxon>Actinomadura</taxon>
    </lineage>
</organism>
<gene>
    <name evidence="2" type="ORF">K1Y72_33470</name>
</gene>
<evidence type="ECO:0000313" key="2">
    <source>
        <dbReference type="EMBL" id="MBW8487304.1"/>
    </source>
</evidence>
<proteinExistence type="predicted"/>
<sequence>MRQQARLSGVQFAALAGWSSSAQVSMIEHGQRTITADHVRLWCRICQVPDHVAAELLDEQRAAAGMWQTHQDSNRIGLKGRQEKLRDKYWNVRLHRVYQTKVVPGLLQTPELMTHYLTTARLEQHLDLDDVAEAVQARLRRQRCLDRPDARWLFLLEEDVLWYRPAPPDTHRRQLRHLLEVMRRPTVSLGVIPRDVDRRGVNPEESFTMSELPDSAVVTVELVSGTLTLTQSYENRMYLEAWERLFSLAVHGDLMRALITAALAATPDA</sequence>
<dbReference type="InterPro" id="IPR001387">
    <property type="entry name" value="Cro/C1-type_HTH"/>
</dbReference>
<dbReference type="Proteomes" id="UP000774570">
    <property type="component" value="Unassembled WGS sequence"/>
</dbReference>
<dbReference type="InterPro" id="IPR010982">
    <property type="entry name" value="Lambda_DNA-bd_dom_sf"/>
</dbReference>
<name>A0ABS7G3M5_9ACTN</name>
<evidence type="ECO:0000259" key="1">
    <source>
        <dbReference type="Pfam" id="PF19054"/>
    </source>
</evidence>
<dbReference type="EMBL" id="JAIBOA010000032">
    <property type="protein sequence ID" value="MBW8487304.1"/>
    <property type="molecule type" value="Genomic_DNA"/>
</dbReference>
<dbReference type="Pfam" id="PF19054">
    <property type="entry name" value="DUF5753"/>
    <property type="match status" value="1"/>
</dbReference>
<dbReference type="Gene3D" id="1.10.260.40">
    <property type="entry name" value="lambda repressor-like DNA-binding domains"/>
    <property type="match status" value="1"/>
</dbReference>